<feature type="transmembrane region" description="Helical" evidence="1">
    <location>
        <begin position="61"/>
        <end position="84"/>
    </location>
</feature>
<evidence type="ECO:0000256" key="1">
    <source>
        <dbReference type="SAM" id="Phobius"/>
    </source>
</evidence>
<keyword evidence="1" id="KW-0812">Transmembrane</keyword>
<organism evidence="2 3">
    <name type="scientific">Lysinibacillus sphaericus (strain C3-41)</name>
    <dbReference type="NCBI Taxonomy" id="444177"/>
    <lineage>
        <taxon>Bacteria</taxon>
        <taxon>Bacillati</taxon>
        <taxon>Bacillota</taxon>
        <taxon>Bacilli</taxon>
        <taxon>Bacillales</taxon>
        <taxon>Bacillaceae</taxon>
        <taxon>Lysinibacillus</taxon>
    </lineage>
</organism>
<feature type="transmembrane region" description="Helical" evidence="1">
    <location>
        <begin position="105"/>
        <end position="125"/>
    </location>
</feature>
<keyword evidence="1" id="KW-1133">Transmembrane helix</keyword>
<name>B1HWY0_LYSSC</name>
<protein>
    <recommendedName>
        <fullName evidence="4">DUF1648 domain-containing protein</fullName>
    </recommendedName>
</protein>
<feature type="transmembrane region" description="Helical" evidence="1">
    <location>
        <begin position="145"/>
        <end position="166"/>
    </location>
</feature>
<sequence length="171" mass="19767">MEMRARMQTQQKTPTPRFCHQLTVVVAIIFLAGFTATLIQYQKLPATIPVLQSFTSDHAQFGPKIAIFYLPFIALMLFLLLHYLEMKAAYPVMRKNKPPLSHSQRQNGIMTFCLIKNSILLYFTYSLFNDLTIALGHDRILQQWHAYLFLFLLCGIFSMGIVRGILLNKKH</sequence>
<evidence type="ECO:0000313" key="2">
    <source>
        <dbReference type="EMBL" id="ACA39965.1"/>
    </source>
</evidence>
<keyword evidence="1" id="KW-0472">Membrane</keyword>
<accession>B1HWY0</accession>
<reference evidence="2 3" key="1">
    <citation type="journal article" date="2008" name="J. Bacteriol.">
        <title>Complete genome sequence of the mosquitocidal bacterium Bacillus sphaericus C3-41 and comparison with those of closely related Bacillus species.</title>
        <authorList>
            <person name="Hu X."/>
            <person name="Fan W."/>
            <person name="Han B."/>
            <person name="Liu H."/>
            <person name="Zheng D."/>
            <person name="Li Q."/>
            <person name="Dong W."/>
            <person name="Yan J."/>
            <person name="Gao M."/>
            <person name="Berry C."/>
            <person name="Yuan Z."/>
        </authorList>
    </citation>
    <scope>NUCLEOTIDE SEQUENCE [LARGE SCALE GENOMIC DNA]</scope>
    <source>
        <strain evidence="2 3">C3-41</strain>
    </source>
</reference>
<feature type="transmembrane region" description="Helical" evidence="1">
    <location>
        <begin position="21"/>
        <end position="41"/>
    </location>
</feature>
<dbReference type="EnsemblBacteria" id="ACA39965">
    <property type="protein sequence ID" value="ACA39965"/>
    <property type="gene ID" value="Bsph_2412"/>
</dbReference>
<evidence type="ECO:0000313" key="3">
    <source>
        <dbReference type="Proteomes" id="UP000002164"/>
    </source>
</evidence>
<dbReference type="EMBL" id="CP000817">
    <property type="protein sequence ID" value="ACA39965.1"/>
    <property type="molecule type" value="Genomic_DNA"/>
</dbReference>
<evidence type="ECO:0008006" key="4">
    <source>
        <dbReference type="Google" id="ProtNLM"/>
    </source>
</evidence>
<gene>
    <name evidence="2" type="ordered locus">Bsph_2412</name>
</gene>
<dbReference type="Proteomes" id="UP000002164">
    <property type="component" value="Chromosome"/>
</dbReference>
<dbReference type="KEGG" id="lsp:Bsph_2412"/>
<proteinExistence type="predicted"/>
<dbReference type="AlphaFoldDB" id="B1HWY0"/>
<dbReference type="HOGENOM" id="CLU_1592579_0_0_9"/>